<comment type="caution">
    <text evidence="1">The sequence shown here is derived from an EMBL/GenBank/DDBJ whole genome shotgun (WGS) entry which is preliminary data.</text>
</comment>
<name>A0A5C5VF08_9BACT</name>
<dbReference type="Proteomes" id="UP000316714">
    <property type="component" value="Unassembled WGS sequence"/>
</dbReference>
<dbReference type="RefSeq" id="WP_146563648.1">
    <property type="nucleotide sequence ID" value="NZ_SIHJ01000001.1"/>
</dbReference>
<proteinExistence type="predicted"/>
<evidence type="ECO:0000313" key="2">
    <source>
        <dbReference type="Proteomes" id="UP000316714"/>
    </source>
</evidence>
<keyword evidence="2" id="KW-1185">Reference proteome</keyword>
<accession>A0A5C5VF08</accession>
<sequence>MYITSRGDNGILFEGEKGRLFVNWGDIAGKPIEEGWDNGTYSDDDLRVLYKGNPHEGHKDDSYRCVREVALPVSDVFSHVQTMNSCHLSSTAARLGRRIEWDPVSAQIVGDDQSAALVARKSLPGFSIANT</sequence>
<gene>
    <name evidence="1" type="ORF">KOR34_15190</name>
</gene>
<dbReference type="EMBL" id="SIHJ01000001">
    <property type="protein sequence ID" value="TWT36613.1"/>
    <property type="molecule type" value="Genomic_DNA"/>
</dbReference>
<organism evidence="1 2">
    <name type="scientific">Posidoniimonas corsicana</name>
    <dbReference type="NCBI Taxonomy" id="1938618"/>
    <lineage>
        <taxon>Bacteria</taxon>
        <taxon>Pseudomonadati</taxon>
        <taxon>Planctomycetota</taxon>
        <taxon>Planctomycetia</taxon>
        <taxon>Pirellulales</taxon>
        <taxon>Lacipirellulaceae</taxon>
        <taxon>Posidoniimonas</taxon>
    </lineage>
</organism>
<dbReference type="OrthoDB" id="9788246at2"/>
<reference evidence="1 2" key="1">
    <citation type="submission" date="2019-02" db="EMBL/GenBank/DDBJ databases">
        <title>Deep-cultivation of Planctomycetes and their phenomic and genomic characterization uncovers novel biology.</title>
        <authorList>
            <person name="Wiegand S."/>
            <person name="Jogler M."/>
            <person name="Boedeker C."/>
            <person name="Pinto D."/>
            <person name="Vollmers J."/>
            <person name="Rivas-Marin E."/>
            <person name="Kohn T."/>
            <person name="Peeters S.H."/>
            <person name="Heuer A."/>
            <person name="Rast P."/>
            <person name="Oberbeckmann S."/>
            <person name="Bunk B."/>
            <person name="Jeske O."/>
            <person name="Meyerdierks A."/>
            <person name="Storesund J.E."/>
            <person name="Kallscheuer N."/>
            <person name="Luecker S."/>
            <person name="Lage O.M."/>
            <person name="Pohl T."/>
            <person name="Merkel B.J."/>
            <person name="Hornburger P."/>
            <person name="Mueller R.-W."/>
            <person name="Bruemmer F."/>
            <person name="Labrenz M."/>
            <person name="Spormann A.M."/>
            <person name="Op Den Camp H."/>
            <person name="Overmann J."/>
            <person name="Amann R."/>
            <person name="Jetten M.S.M."/>
            <person name="Mascher T."/>
            <person name="Medema M.H."/>
            <person name="Devos D.P."/>
            <person name="Kaster A.-K."/>
            <person name="Ovreas L."/>
            <person name="Rohde M."/>
            <person name="Galperin M.Y."/>
            <person name="Jogler C."/>
        </authorList>
    </citation>
    <scope>NUCLEOTIDE SEQUENCE [LARGE SCALE GENOMIC DNA]</scope>
    <source>
        <strain evidence="1 2">KOR34</strain>
    </source>
</reference>
<dbReference type="AlphaFoldDB" id="A0A5C5VF08"/>
<evidence type="ECO:0008006" key="3">
    <source>
        <dbReference type="Google" id="ProtNLM"/>
    </source>
</evidence>
<evidence type="ECO:0000313" key="1">
    <source>
        <dbReference type="EMBL" id="TWT36613.1"/>
    </source>
</evidence>
<protein>
    <recommendedName>
        <fullName evidence="3">Gfo/Idh/MocA-like oxidoreductase bacterial type C-terminal domain-containing protein</fullName>
    </recommendedName>
</protein>